<gene>
    <name evidence="1" type="ORF">SAMN04490247_1018</name>
</gene>
<dbReference type="EMBL" id="FNEV01000002">
    <property type="protein sequence ID" value="SDJ16058.1"/>
    <property type="molecule type" value="Genomic_DNA"/>
</dbReference>
<evidence type="ECO:0000313" key="2">
    <source>
        <dbReference type="Proteomes" id="UP000199225"/>
    </source>
</evidence>
<accession>A0A1G8RGH2</accession>
<protein>
    <submittedName>
        <fullName evidence="1">Uncharacterized protein</fullName>
    </submittedName>
</protein>
<dbReference type="Proteomes" id="UP000199225">
    <property type="component" value="Unassembled WGS sequence"/>
</dbReference>
<name>A0A1G8RGH2_9BACI</name>
<keyword evidence="2" id="KW-1185">Reference proteome</keyword>
<proteinExistence type="predicted"/>
<dbReference type="RefSeq" id="WP_093192688.1">
    <property type="nucleotide sequence ID" value="NZ_FNEV01000002.1"/>
</dbReference>
<dbReference type="STRING" id="86666.SAMN04490247_1018"/>
<dbReference type="AlphaFoldDB" id="A0A1G8RGH2"/>
<sequence>MKRKMIIGLVAALFLLSVSLNFYFYSQKEEAAERSEEVTSLNEQHVTTISQVGADILKNAIDSKEISQSDYTSLKYIFSTLQVNLMTMNRASTEELNDGGEPLQYLNLIGDYFFSRELEVSGETMRLDTESERYDNLEYAHNLLNDISDLSEADNMLQEVNDRLSQDDMSIRERF</sequence>
<reference evidence="2" key="1">
    <citation type="submission" date="2016-10" db="EMBL/GenBank/DDBJ databases">
        <authorList>
            <person name="Varghese N."/>
            <person name="Submissions S."/>
        </authorList>
    </citation>
    <scope>NUCLEOTIDE SEQUENCE [LARGE SCALE GENOMIC DNA]</scope>
    <source>
        <strain evidence="2">DSM 4771</strain>
    </source>
</reference>
<organism evidence="1 2">
    <name type="scientific">Salimicrobium halophilum</name>
    <dbReference type="NCBI Taxonomy" id="86666"/>
    <lineage>
        <taxon>Bacteria</taxon>
        <taxon>Bacillati</taxon>
        <taxon>Bacillota</taxon>
        <taxon>Bacilli</taxon>
        <taxon>Bacillales</taxon>
        <taxon>Bacillaceae</taxon>
        <taxon>Salimicrobium</taxon>
    </lineage>
</organism>
<evidence type="ECO:0000313" key="1">
    <source>
        <dbReference type="EMBL" id="SDJ16058.1"/>
    </source>
</evidence>